<dbReference type="Pfam" id="PF03360">
    <property type="entry name" value="Glyco_transf_43"/>
    <property type="match status" value="1"/>
</dbReference>
<evidence type="ECO:0000256" key="13">
    <source>
        <dbReference type="PIRSR" id="PIRSR605027-1"/>
    </source>
</evidence>
<feature type="binding site" evidence="14">
    <location>
        <begin position="298"/>
        <end position="300"/>
    </location>
    <ligand>
        <name>UDP-alpha-D-glucuronate</name>
        <dbReference type="ChEBI" id="CHEBI:58052"/>
    </ligand>
</feature>
<comment type="similarity">
    <text evidence="2 18">Belongs to the glycosyltransferase 43 family.</text>
</comment>
<sequence>MAMSTKGQCKFGHWFRRRRGWTPNCTPLIVAILFVQLGTLYLYASRWKCAGADAHVGKTGSRMRSRDGADAVATIYIVTPTYQRFTQKADLTRLSYTLMHVPNIVWIVVEDASTTSSLVANVLRRSGIRHVLLAAPTPKRYKLKNPMAVKNWIHPRGVAQRNAALTWLRSSLSPSASGVLYFADDDNTYDLRIFEEMRSTKIVSVWPVAFVGEILVERPIVRNGKVEGFVAMYDPSRPFPIDMAAFSVNIRLVLDNPNLLFDYEVKRGYQESHFLQPLVKRSQLEPRAGNCTEVLVWHTRTMIPMLHLEKKLRLAGRASDLTFEPTVFPRRASVCFGIVDQIRLRCPCQLRLHNVGKETPCNLFRSCLLRK</sequence>
<evidence type="ECO:0000256" key="5">
    <source>
        <dbReference type="ARBA" id="ARBA00022692"/>
    </source>
</evidence>
<evidence type="ECO:0000256" key="10">
    <source>
        <dbReference type="ARBA" id="ARBA00023180"/>
    </source>
</evidence>
<evidence type="ECO:0000256" key="11">
    <source>
        <dbReference type="ARBA" id="ARBA00023211"/>
    </source>
</evidence>
<feature type="binding site" evidence="14">
    <location>
        <begin position="80"/>
        <end position="82"/>
    </location>
    <ligand>
        <name>UDP-alpha-D-glucuronate</name>
        <dbReference type="ChEBI" id="CHEBI:58052"/>
    </ligand>
</feature>
<dbReference type="EC" id="2.4.1.135" evidence="3 18"/>
<feature type="binding site" evidence="15">
    <location>
        <position position="186"/>
    </location>
    <ligand>
        <name>Mn(2+)</name>
        <dbReference type="ChEBI" id="CHEBI:29035"/>
    </ligand>
</feature>
<keyword evidence="8 18" id="KW-1133">Transmembrane helix</keyword>
<dbReference type="GO" id="GO:0046872">
    <property type="term" value="F:metal ion binding"/>
    <property type="evidence" value="ECO:0007669"/>
    <property type="project" value="UniProtKB-KW"/>
</dbReference>
<dbReference type="GO" id="GO:0015018">
    <property type="term" value="F:galactosylgalactosylxylosylprotein 3-beta-glucuronosyltransferase activity"/>
    <property type="evidence" value="ECO:0007669"/>
    <property type="project" value="UniProtKB-UniRule"/>
</dbReference>
<dbReference type="WBParaSite" id="TMUE_0000001286.1">
    <property type="protein sequence ID" value="TMUE_0000001286.1"/>
    <property type="gene ID" value="WBGene00297188"/>
</dbReference>
<keyword evidence="7 18" id="KW-0735">Signal-anchor</keyword>
<dbReference type="PANTHER" id="PTHR10896:SF65">
    <property type="entry name" value="GALACTOSYLGALACTOSYLXYLOSYLPROTEIN 3-BETA-GLUCURONOSYLTRANSFERASE 3"/>
    <property type="match status" value="1"/>
</dbReference>
<accession>A0A5S6Q236</accession>
<keyword evidence="19" id="KW-1185">Reference proteome</keyword>
<keyword evidence="5 18" id="KW-0812">Transmembrane</keyword>
<keyword evidence="11 15" id="KW-0464">Manganese</keyword>
<feature type="binding site" evidence="14">
    <location>
        <position position="156"/>
    </location>
    <ligand>
        <name>UDP-alpha-D-glucuronate</name>
        <dbReference type="ChEBI" id="CHEBI:58052"/>
    </ligand>
</feature>
<evidence type="ECO:0000256" key="9">
    <source>
        <dbReference type="ARBA" id="ARBA00023136"/>
    </source>
</evidence>
<comment type="cofactor">
    <cofactor evidence="15 18">
        <name>Mn(2+)</name>
        <dbReference type="ChEBI" id="CHEBI:29035"/>
    </cofactor>
</comment>
<dbReference type="FunFam" id="3.90.550.10:FF:000044">
    <property type="entry name" value="Galactosylgalactosylxylosylprotein 3-beta-glucuronosyltransferase"/>
    <property type="match status" value="1"/>
</dbReference>
<dbReference type="InterPro" id="IPR005027">
    <property type="entry name" value="Glyco_trans_43"/>
</dbReference>
<feature type="binding site" evidence="14">
    <location>
        <position position="111"/>
    </location>
    <ligand>
        <name>UDP-alpha-D-glucuronate</name>
        <dbReference type="ChEBI" id="CHEBI:58052"/>
    </ligand>
</feature>
<evidence type="ECO:0000256" key="1">
    <source>
        <dbReference type="ARBA" id="ARBA00004606"/>
    </source>
</evidence>
<comment type="subcellular location">
    <subcellularLocation>
        <location evidence="18">Golgi apparatus membrane</location>
        <topology evidence="18">Single-pass type II membrane protein</topology>
    </subcellularLocation>
    <subcellularLocation>
        <location evidence="1">Membrane</location>
        <topology evidence="1">Single-pass type II membrane protein</topology>
    </subcellularLocation>
</comment>
<dbReference type="Gene3D" id="3.90.550.10">
    <property type="entry name" value="Spore Coat Polysaccharide Biosynthesis Protein SpsA, Chain A"/>
    <property type="match status" value="1"/>
</dbReference>
<keyword evidence="6 15" id="KW-0479">Metal-binding</keyword>
<feature type="transmembrane region" description="Helical" evidence="18">
    <location>
        <begin position="21"/>
        <end position="44"/>
    </location>
</feature>
<keyword evidence="18" id="KW-0333">Golgi apparatus</keyword>
<comment type="pathway">
    <text evidence="18">Protein modification; protein glycosylation.</text>
</comment>
<dbReference type="SUPFAM" id="SSF53448">
    <property type="entry name" value="Nucleotide-diphospho-sugar transferases"/>
    <property type="match status" value="1"/>
</dbReference>
<reference evidence="20" key="1">
    <citation type="submission" date="2019-12" db="UniProtKB">
        <authorList>
            <consortium name="WormBaseParasite"/>
        </authorList>
    </citation>
    <scope>IDENTIFICATION</scope>
</reference>
<evidence type="ECO:0000256" key="4">
    <source>
        <dbReference type="ARBA" id="ARBA00022679"/>
    </source>
</evidence>
<feature type="binding site" evidence="14">
    <location>
        <position position="161"/>
    </location>
    <ligand>
        <name>UDP-alpha-D-glucuronate</name>
        <dbReference type="ChEBI" id="CHEBI:58052"/>
    </ligand>
</feature>
<dbReference type="AlphaFoldDB" id="A0A5S6Q236"/>
<evidence type="ECO:0000256" key="17">
    <source>
        <dbReference type="PIRSR" id="PIRSR605027-6"/>
    </source>
</evidence>
<feature type="glycosylation site" description="N-linked (GlcNAc...) asparagine" evidence="17">
    <location>
        <position position="290"/>
    </location>
</feature>
<evidence type="ECO:0000256" key="2">
    <source>
        <dbReference type="ARBA" id="ARBA00007706"/>
    </source>
</evidence>
<dbReference type="InterPro" id="IPR029044">
    <property type="entry name" value="Nucleotide-diphossugar_trans"/>
</dbReference>
<name>A0A5S6Q236_TRIMR</name>
<dbReference type="Proteomes" id="UP000046395">
    <property type="component" value="Unassembled WGS sequence"/>
</dbReference>
<comment type="catalytic activity">
    <reaction evidence="12 18">
        <text>3-O-(beta-D-galactosyl-(1-&gt;3)-beta-D-galactosyl-(1-&gt;4)-beta-D-xylosyl)-L-seryl-[protein] + UDP-alpha-D-glucuronate = 3-O-(beta-D-GlcA-(1-&gt;3)-beta-D-Gal-(1-&gt;3)-beta-D-Gal-(1-&gt;4)-beta-D-Xyl)-L-seryl-[protein] + UDP + H(+)</text>
        <dbReference type="Rhea" id="RHEA:24168"/>
        <dbReference type="Rhea" id="RHEA-COMP:12571"/>
        <dbReference type="Rhea" id="RHEA-COMP:12573"/>
        <dbReference type="ChEBI" id="CHEBI:15378"/>
        <dbReference type="ChEBI" id="CHEBI:58052"/>
        <dbReference type="ChEBI" id="CHEBI:58223"/>
        <dbReference type="ChEBI" id="CHEBI:132090"/>
        <dbReference type="ChEBI" id="CHEBI:132093"/>
        <dbReference type="EC" id="2.4.1.135"/>
    </reaction>
</comment>
<evidence type="ECO:0000256" key="3">
    <source>
        <dbReference type="ARBA" id="ARBA00012641"/>
    </source>
</evidence>
<evidence type="ECO:0000313" key="19">
    <source>
        <dbReference type="Proteomes" id="UP000046395"/>
    </source>
</evidence>
<dbReference type="GO" id="GO:0050650">
    <property type="term" value="P:chondroitin sulfate proteoglycan biosynthetic process"/>
    <property type="evidence" value="ECO:0007669"/>
    <property type="project" value="TreeGrafter"/>
</dbReference>
<evidence type="ECO:0000256" key="12">
    <source>
        <dbReference type="ARBA" id="ARBA00047979"/>
    </source>
</evidence>
<dbReference type="GO" id="GO:0005975">
    <property type="term" value="P:carbohydrate metabolic process"/>
    <property type="evidence" value="ECO:0007669"/>
    <property type="project" value="TreeGrafter"/>
</dbReference>
<dbReference type="STRING" id="70415.A0A5S6Q236"/>
<protein>
    <recommendedName>
        <fullName evidence="3 18">Galactosylgalactosylxylosylprotein 3-beta-glucuronosyltransferase</fullName>
        <ecNumber evidence="3 18">2.4.1.135</ecNumber>
    </recommendedName>
</protein>
<evidence type="ECO:0000256" key="8">
    <source>
        <dbReference type="ARBA" id="ARBA00022989"/>
    </source>
</evidence>
<feature type="binding site" evidence="14">
    <location>
        <begin position="184"/>
        <end position="186"/>
    </location>
    <ligand>
        <name>UDP-alpha-D-glucuronate</name>
        <dbReference type="ChEBI" id="CHEBI:58052"/>
    </ligand>
</feature>
<evidence type="ECO:0000256" key="18">
    <source>
        <dbReference type="RuleBase" id="RU363127"/>
    </source>
</evidence>
<evidence type="ECO:0000256" key="15">
    <source>
        <dbReference type="PIRSR" id="PIRSR605027-3"/>
    </source>
</evidence>
<feature type="active site" description="Proton donor/acceptor" evidence="13">
    <location>
        <position position="271"/>
    </location>
</feature>
<organism evidence="19 20">
    <name type="scientific">Trichuris muris</name>
    <name type="common">Mouse whipworm</name>
    <dbReference type="NCBI Taxonomy" id="70415"/>
    <lineage>
        <taxon>Eukaryota</taxon>
        <taxon>Metazoa</taxon>
        <taxon>Ecdysozoa</taxon>
        <taxon>Nematoda</taxon>
        <taxon>Enoplea</taxon>
        <taxon>Dorylaimia</taxon>
        <taxon>Trichinellida</taxon>
        <taxon>Trichuridae</taxon>
        <taxon>Trichuris</taxon>
    </lineage>
</organism>
<keyword evidence="10 17" id="KW-0325">Glycoprotein</keyword>
<dbReference type="CDD" id="cd00218">
    <property type="entry name" value="GlcAT-I"/>
    <property type="match status" value="1"/>
</dbReference>
<dbReference type="GO" id="GO:0000139">
    <property type="term" value="C:Golgi membrane"/>
    <property type="evidence" value="ECO:0007669"/>
    <property type="project" value="UniProtKB-SubCell"/>
</dbReference>
<evidence type="ECO:0000256" key="16">
    <source>
        <dbReference type="PIRSR" id="PIRSR605027-4"/>
    </source>
</evidence>
<dbReference type="UniPathway" id="UPA00378"/>
<dbReference type="PANTHER" id="PTHR10896">
    <property type="entry name" value="GALACTOSYLGALACTOSYLXYLOSYLPROTEIN 3-BETA-GLUCURONOSYLTRANSFERASE BETA-1,3-GLUCURONYLTRANSFERASE"/>
    <property type="match status" value="1"/>
</dbReference>
<evidence type="ECO:0000313" key="20">
    <source>
        <dbReference type="WBParaSite" id="TMUE_0000001286.1"/>
    </source>
</evidence>
<proteinExistence type="inferred from homology"/>
<feature type="site" description="Interaction with galactose moiety of substrate glycoprotein" evidence="16">
    <location>
        <position position="217"/>
    </location>
</feature>
<evidence type="ECO:0000256" key="7">
    <source>
        <dbReference type="ARBA" id="ARBA00022968"/>
    </source>
</evidence>
<evidence type="ECO:0000256" key="14">
    <source>
        <dbReference type="PIRSR" id="PIRSR605027-2"/>
    </source>
</evidence>
<keyword evidence="4 18" id="KW-0808">Transferase</keyword>
<evidence type="ECO:0000256" key="6">
    <source>
        <dbReference type="ARBA" id="ARBA00022723"/>
    </source>
</evidence>
<keyword evidence="9 18" id="KW-0472">Membrane</keyword>